<dbReference type="Proteomes" id="UP000230392">
    <property type="component" value="Unassembled WGS sequence"/>
</dbReference>
<accession>A0A2G9YA66</accession>
<dbReference type="SUPFAM" id="SSF52374">
    <property type="entry name" value="Nucleotidylyl transferase"/>
    <property type="match status" value="1"/>
</dbReference>
<dbReference type="GO" id="GO:0005524">
    <property type="term" value="F:ATP binding"/>
    <property type="evidence" value="ECO:0007669"/>
    <property type="project" value="UniProtKB-KW"/>
</dbReference>
<feature type="domain" description="Aminoacyl-tRNA synthetase class I anticodon-binding" evidence="9">
    <location>
        <begin position="181"/>
        <end position="328"/>
    </location>
</feature>
<dbReference type="InterPro" id="IPR020061">
    <property type="entry name" value="Glu_tRNA_lig_a-bdl"/>
</dbReference>
<evidence type="ECO:0000259" key="9">
    <source>
        <dbReference type="Pfam" id="PF19269"/>
    </source>
</evidence>
<dbReference type="Gene3D" id="3.40.50.620">
    <property type="entry name" value="HUPs"/>
    <property type="match status" value="1"/>
</dbReference>
<keyword evidence="5 7" id="KW-0648">Protein biosynthesis</keyword>
<protein>
    <submittedName>
        <fullName evidence="10">Glutamate--tRNA ligase</fullName>
    </submittedName>
</protein>
<feature type="domain" description="Glutamyl/glutaminyl-tRNA synthetase class Ib catalytic" evidence="8">
    <location>
        <begin position="2"/>
        <end position="167"/>
    </location>
</feature>
<evidence type="ECO:0000256" key="7">
    <source>
        <dbReference type="RuleBase" id="RU363037"/>
    </source>
</evidence>
<dbReference type="InterPro" id="IPR045462">
    <property type="entry name" value="aa-tRNA-synth_I_cd-bd"/>
</dbReference>
<comment type="caution">
    <text evidence="10">The sequence shown here is derived from an EMBL/GenBank/DDBJ whole genome shotgun (WGS) entry which is preliminary data.</text>
</comment>
<dbReference type="GO" id="GO:0005829">
    <property type="term" value="C:cytosol"/>
    <property type="evidence" value="ECO:0007669"/>
    <property type="project" value="TreeGrafter"/>
</dbReference>
<organism evidence="10 11">
    <name type="scientific">bacterium (Candidatus Ratteibacteria) CG23_combo_of_CG06-09_8_20_14_all_48_7</name>
    <dbReference type="NCBI Taxonomy" id="2014292"/>
    <lineage>
        <taxon>Bacteria</taxon>
        <taxon>Candidatus Ratteibacteria</taxon>
    </lineage>
</organism>
<dbReference type="InterPro" id="IPR008925">
    <property type="entry name" value="aa_tRNA-synth_I_cd-bd_sf"/>
</dbReference>
<sequence>MLRFKLPERKVSFQDIIRGEITFDTSLMGDLIIMKSDGRPSFHFAVVLDDIYMNITHVVRGEDHISNTPRHILLFEALGKEPPLFAHMAMTLGPDGSRLSKRHGATSLRELKNQGFLPEAVFNYLALLGWGTTEDKEVFTREELIGKFSLDRCKEGSAIFDLDKLTWLNGIYLQKTDMNRLVDLSLPFLQSAGLISEPVSQSILKYLGEIITILGERVKKLSDIPNAAGFFLKEEIAYDPAAIDKVLRKEGVNKTLQDLYDLLEKETDFSISRLEAVIRNYCTRQGLKTSSVFHPLRVAITGKTVGPGLFETLRLLGKEKVLHRLKSTLSL</sequence>
<reference evidence="10 11" key="1">
    <citation type="submission" date="2017-09" db="EMBL/GenBank/DDBJ databases">
        <title>Depth-based differentiation of microbial function through sediment-hosted aquifers and enrichment of novel symbionts in the deep terrestrial subsurface.</title>
        <authorList>
            <person name="Probst A.J."/>
            <person name="Ladd B."/>
            <person name="Jarett J.K."/>
            <person name="Geller-Mcgrath D.E."/>
            <person name="Sieber C.M."/>
            <person name="Emerson J.B."/>
            <person name="Anantharaman K."/>
            <person name="Thomas B.C."/>
            <person name="Malmstrom R."/>
            <person name="Stieglmeier M."/>
            <person name="Klingl A."/>
            <person name="Woyke T."/>
            <person name="Ryan C.M."/>
            <person name="Banfield J.F."/>
        </authorList>
    </citation>
    <scope>NUCLEOTIDE SEQUENCE [LARGE SCALE GENOMIC DNA]</scope>
    <source>
        <strain evidence="10">CG23_combo_of_CG06-09_8_20_14_all_48_7</strain>
    </source>
</reference>
<keyword evidence="3 7" id="KW-0547">Nucleotide-binding</keyword>
<dbReference type="InterPro" id="IPR014729">
    <property type="entry name" value="Rossmann-like_a/b/a_fold"/>
</dbReference>
<comment type="similarity">
    <text evidence="1">Belongs to the class-I aminoacyl-tRNA synthetase family. Glutamate--tRNA ligase type 1 subfamily.</text>
</comment>
<evidence type="ECO:0000256" key="4">
    <source>
        <dbReference type="ARBA" id="ARBA00022840"/>
    </source>
</evidence>
<evidence type="ECO:0000256" key="3">
    <source>
        <dbReference type="ARBA" id="ARBA00022741"/>
    </source>
</evidence>
<name>A0A2G9YA66_9BACT</name>
<dbReference type="EMBL" id="PCRF01000293">
    <property type="protein sequence ID" value="PIP15401.1"/>
    <property type="molecule type" value="Genomic_DNA"/>
</dbReference>
<keyword evidence="2 7" id="KW-0436">Ligase</keyword>
<evidence type="ECO:0000256" key="1">
    <source>
        <dbReference type="ARBA" id="ARBA00007894"/>
    </source>
</evidence>
<dbReference type="Gene3D" id="1.10.1160.10">
    <property type="entry name" value="Glutamyl-trna Synthetase, Domain 2"/>
    <property type="match status" value="1"/>
</dbReference>
<evidence type="ECO:0000256" key="2">
    <source>
        <dbReference type="ARBA" id="ARBA00022598"/>
    </source>
</evidence>
<dbReference type="InterPro" id="IPR020751">
    <property type="entry name" value="aa-tRNA-synth_I_codon-bd_sub2"/>
</dbReference>
<gene>
    <name evidence="10" type="ORF">COX46_06000</name>
</gene>
<proteinExistence type="inferred from homology"/>
<dbReference type="InterPro" id="IPR020058">
    <property type="entry name" value="Glu/Gln-tRNA-synth_Ib_cat-dom"/>
</dbReference>
<dbReference type="Gene3D" id="1.10.8.70">
    <property type="entry name" value="Glutamate-tRNA synthetase, class I, anticodon-binding domain 1"/>
    <property type="match status" value="1"/>
</dbReference>
<dbReference type="InterPro" id="IPR049940">
    <property type="entry name" value="GluQ/Sye"/>
</dbReference>
<evidence type="ECO:0000256" key="6">
    <source>
        <dbReference type="ARBA" id="ARBA00023146"/>
    </source>
</evidence>
<dbReference type="GO" id="GO:0000049">
    <property type="term" value="F:tRNA binding"/>
    <property type="evidence" value="ECO:0007669"/>
    <property type="project" value="InterPro"/>
</dbReference>
<keyword evidence="4 7" id="KW-0067">ATP-binding</keyword>
<evidence type="ECO:0000313" key="11">
    <source>
        <dbReference type="Proteomes" id="UP000230392"/>
    </source>
</evidence>
<keyword evidence="6 7" id="KW-0030">Aminoacyl-tRNA synthetase</keyword>
<dbReference type="Gene3D" id="1.10.10.350">
    <property type="match status" value="1"/>
</dbReference>
<dbReference type="Gene3D" id="3.90.800.10">
    <property type="entry name" value="Glutamyl-tRNA Synthetase, Domain 3"/>
    <property type="match status" value="1"/>
</dbReference>
<dbReference type="PANTHER" id="PTHR43311:SF2">
    <property type="entry name" value="GLUTAMATE--TRNA LIGASE, MITOCHONDRIAL-RELATED"/>
    <property type="match status" value="1"/>
</dbReference>
<dbReference type="Pfam" id="PF00749">
    <property type="entry name" value="tRNA-synt_1c"/>
    <property type="match status" value="1"/>
</dbReference>
<dbReference type="NCBIfam" id="TIGR00464">
    <property type="entry name" value="gltX_bact"/>
    <property type="match status" value="1"/>
</dbReference>
<dbReference type="GO" id="GO:0006424">
    <property type="term" value="P:glutamyl-tRNA aminoacylation"/>
    <property type="evidence" value="ECO:0007669"/>
    <property type="project" value="InterPro"/>
</dbReference>
<evidence type="ECO:0000259" key="8">
    <source>
        <dbReference type="Pfam" id="PF00749"/>
    </source>
</evidence>
<dbReference type="AlphaFoldDB" id="A0A2G9YA66"/>
<dbReference type="SUPFAM" id="SSF48163">
    <property type="entry name" value="An anticodon-binding domain of class I aminoacyl-tRNA synthetases"/>
    <property type="match status" value="1"/>
</dbReference>
<dbReference type="PANTHER" id="PTHR43311">
    <property type="entry name" value="GLUTAMATE--TRNA LIGASE"/>
    <property type="match status" value="1"/>
</dbReference>
<evidence type="ECO:0000313" key="10">
    <source>
        <dbReference type="EMBL" id="PIP15401.1"/>
    </source>
</evidence>
<dbReference type="Pfam" id="PF19269">
    <property type="entry name" value="Anticodon_2"/>
    <property type="match status" value="1"/>
</dbReference>
<dbReference type="InterPro" id="IPR004527">
    <property type="entry name" value="Glu-tRNA-ligase_bac/mito"/>
</dbReference>
<dbReference type="InterPro" id="IPR020752">
    <property type="entry name" value="Glu-tRNA-synth_I_codon-bd_sub1"/>
</dbReference>
<dbReference type="GO" id="GO:0004818">
    <property type="term" value="F:glutamate-tRNA ligase activity"/>
    <property type="evidence" value="ECO:0007669"/>
    <property type="project" value="InterPro"/>
</dbReference>
<evidence type="ECO:0000256" key="5">
    <source>
        <dbReference type="ARBA" id="ARBA00022917"/>
    </source>
</evidence>